<protein>
    <submittedName>
        <fullName evidence="1">Uncharacterized protein</fullName>
    </submittedName>
</protein>
<name>A0A6L2K7Y8_TANCI</name>
<evidence type="ECO:0000313" key="1">
    <source>
        <dbReference type="EMBL" id="GEU45513.1"/>
    </source>
</evidence>
<dbReference type="AlphaFoldDB" id="A0A6L2K7Y8"/>
<gene>
    <name evidence="1" type="ORF">Tci_017491</name>
</gene>
<organism evidence="1">
    <name type="scientific">Tanacetum cinerariifolium</name>
    <name type="common">Dalmatian daisy</name>
    <name type="synonym">Chrysanthemum cinerariifolium</name>
    <dbReference type="NCBI Taxonomy" id="118510"/>
    <lineage>
        <taxon>Eukaryota</taxon>
        <taxon>Viridiplantae</taxon>
        <taxon>Streptophyta</taxon>
        <taxon>Embryophyta</taxon>
        <taxon>Tracheophyta</taxon>
        <taxon>Spermatophyta</taxon>
        <taxon>Magnoliopsida</taxon>
        <taxon>eudicotyledons</taxon>
        <taxon>Gunneridae</taxon>
        <taxon>Pentapetalae</taxon>
        <taxon>asterids</taxon>
        <taxon>campanulids</taxon>
        <taxon>Asterales</taxon>
        <taxon>Asteraceae</taxon>
        <taxon>Asteroideae</taxon>
        <taxon>Anthemideae</taxon>
        <taxon>Anthemidinae</taxon>
        <taxon>Tanacetum</taxon>
    </lineage>
</organism>
<reference evidence="1" key="1">
    <citation type="journal article" date="2019" name="Sci. Rep.">
        <title>Draft genome of Tanacetum cinerariifolium, the natural source of mosquito coil.</title>
        <authorList>
            <person name="Yamashiro T."/>
            <person name="Shiraishi A."/>
            <person name="Satake H."/>
            <person name="Nakayama K."/>
        </authorList>
    </citation>
    <scope>NUCLEOTIDE SEQUENCE</scope>
</reference>
<sequence length="140" mass="15179">MAIESDMSIIVSGSLTTNEHRVSTTYIIRNPDMTDDGSMPISNSDITNGTCVPISIIFNRFRNMGVNNTANTCGGSREMLPADVESGRVGRNVRRRLTTTESVMFGNVGRLPTTANASVLKPHEDVRAAGNNQTRTSTCR</sequence>
<comment type="caution">
    <text evidence="1">The sequence shown here is derived from an EMBL/GenBank/DDBJ whole genome shotgun (WGS) entry which is preliminary data.</text>
</comment>
<dbReference type="EMBL" id="BKCJ010001995">
    <property type="protein sequence ID" value="GEU45513.1"/>
    <property type="molecule type" value="Genomic_DNA"/>
</dbReference>
<proteinExistence type="predicted"/>
<accession>A0A6L2K7Y8</accession>